<reference evidence="1 2" key="1">
    <citation type="submission" date="2019-07" db="EMBL/GenBank/DDBJ databases">
        <title>Whole genome shotgun sequence of Pseudonocardia asaccharolytica NBRC 16224.</title>
        <authorList>
            <person name="Hosoyama A."/>
            <person name="Uohara A."/>
            <person name="Ohji S."/>
            <person name="Ichikawa N."/>
        </authorList>
    </citation>
    <scope>NUCLEOTIDE SEQUENCE [LARGE SCALE GENOMIC DNA]</scope>
    <source>
        <strain evidence="1 2">NBRC 16224</strain>
    </source>
</reference>
<gene>
    <name evidence="1" type="ORF">PA7_31790</name>
</gene>
<comment type="caution">
    <text evidence="1">The sequence shown here is derived from an EMBL/GenBank/DDBJ whole genome shotgun (WGS) entry which is preliminary data.</text>
</comment>
<protein>
    <submittedName>
        <fullName evidence="1">Uncharacterized protein</fullName>
    </submittedName>
</protein>
<dbReference type="EMBL" id="BJVI01000035">
    <property type="protein sequence ID" value="GEL19342.1"/>
    <property type="molecule type" value="Genomic_DNA"/>
</dbReference>
<keyword evidence="2" id="KW-1185">Reference proteome</keyword>
<evidence type="ECO:0000313" key="2">
    <source>
        <dbReference type="Proteomes" id="UP000321328"/>
    </source>
</evidence>
<name>A0A511D3J0_9PSEU</name>
<accession>A0A511D3J0</accession>
<dbReference type="Proteomes" id="UP000321328">
    <property type="component" value="Unassembled WGS sequence"/>
</dbReference>
<proteinExistence type="predicted"/>
<sequence>MGAGVVGVVDVAAPRTGPSMVTPIILDVVSCFLHQLHSEHPEFPAPYARLGSGPIWTRPVIEHFASVWVRKPGRPAKAS</sequence>
<evidence type="ECO:0000313" key="1">
    <source>
        <dbReference type="EMBL" id="GEL19342.1"/>
    </source>
</evidence>
<organism evidence="1 2">
    <name type="scientific">Pseudonocardia asaccharolytica DSM 44247 = NBRC 16224</name>
    <dbReference type="NCBI Taxonomy" id="1123024"/>
    <lineage>
        <taxon>Bacteria</taxon>
        <taxon>Bacillati</taxon>
        <taxon>Actinomycetota</taxon>
        <taxon>Actinomycetes</taxon>
        <taxon>Pseudonocardiales</taxon>
        <taxon>Pseudonocardiaceae</taxon>
        <taxon>Pseudonocardia</taxon>
    </lineage>
</organism>
<dbReference type="AlphaFoldDB" id="A0A511D3J0"/>